<protein>
    <recommendedName>
        <fullName evidence="6">Reverse transcriptase domain-containing protein</fullName>
    </recommendedName>
</protein>
<evidence type="ECO:0000259" key="4">
    <source>
        <dbReference type="Pfam" id="PF13456"/>
    </source>
</evidence>
<dbReference type="GO" id="GO:0003676">
    <property type="term" value="F:nucleic acid binding"/>
    <property type="evidence" value="ECO:0007669"/>
    <property type="project" value="InterPro"/>
</dbReference>
<dbReference type="AlphaFoldDB" id="A0A2N9HQC5"/>
<evidence type="ECO:0008006" key="6">
    <source>
        <dbReference type="Google" id="ProtNLM"/>
    </source>
</evidence>
<dbReference type="Gene3D" id="3.30.420.10">
    <property type="entry name" value="Ribonuclease H-like superfamily/Ribonuclease H"/>
    <property type="match status" value="1"/>
</dbReference>
<dbReference type="Pfam" id="PF00078">
    <property type="entry name" value="RVT_1"/>
    <property type="match status" value="1"/>
</dbReference>
<dbReference type="InterPro" id="IPR036691">
    <property type="entry name" value="Endo/exonu/phosph_ase_sf"/>
</dbReference>
<dbReference type="InterPro" id="IPR005135">
    <property type="entry name" value="Endo/exonuclease/phosphatase"/>
</dbReference>
<dbReference type="GO" id="GO:0004523">
    <property type="term" value="F:RNA-DNA hybrid ribonuclease activity"/>
    <property type="evidence" value="ECO:0007669"/>
    <property type="project" value="InterPro"/>
</dbReference>
<dbReference type="InterPro" id="IPR044730">
    <property type="entry name" value="RNase_H-like_dom_plant"/>
</dbReference>
<dbReference type="CDD" id="cd01650">
    <property type="entry name" value="RT_nLTR_like"/>
    <property type="match status" value="1"/>
</dbReference>
<evidence type="ECO:0000259" key="2">
    <source>
        <dbReference type="Pfam" id="PF00078"/>
    </source>
</evidence>
<dbReference type="EMBL" id="OIVN01003835">
    <property type="protein sequence ID" value="SPD13861.1"/>
    <property type="molecule type" value="Genomic_DNA"/>
</dbReference>
<dbReference type="InterPro" id="IPR012337">
    <property type="entry name" value="RNaseH-like_sf"/>
</dbReference>
<dbReference type="PANTHER" id="PTHR33116:SF70">
    <property type="entry name" value="NON-LTR RETROELEMENT REVERSE TRANSCRIPTASE-LIKE PROTEIN"/>
    <property type="match status" value="1"/>
</dbReference>
<dbReference type="PANTHER" id="PTHR33116">
    <property type="entry name" value="REVERSE TRANSCRIPTASE ZINC-BINDING DOMAIN-CONTAINING PROTEIN-RELATED-RELATED"/>
    <property type="match status" value="1"/>
</dbReference>
<dbReference type="InterPro" id="IPR002156">
    <property type="entry name" value="RNaseH_domain"/>
</dbReference>
<name>A0A2N9HQC5_FAGSY</name>
<sequence>MGSHSDPSQVYELGDSFEQQNRSHFEGHHQSDRSRSPPCLGMVSRGDSSGLGGDRSRRSGRRLSRSPSPNRLGVAPGNKSVLEFSLRCAENRRNSRLSFRIRCQPSSELRLSQFLKEVYSATLPEFEVRKVLLAVPLSLIWQGNVSTLKLAQAAKCIPQFSIVIRCAESPGKGVLSYLFKMSVLKNELWEMWLEKAWNSLKAEGTLFPTSNPSFMSTHEIGANVLTWNCRGVLNPCFRRALINLLNSIDVQILVLTETRLGGPRASEFAKPLPFDGFLCSTTIGFARVKVRDSNSTWLLSAIYASPRRSESKVLWNNLSVIADLLSLPWVMVGDFNDILSSEEKWGGNKPSASRMAEFHACLNSCSLIDLGFSGPKYTWTNSQDVSSLIMQRLDRALANPEWRFLFPEANVTHLPRTHLDHCSILLTLHHNPLALLPVRSGLKAFGSLTLNSPVSLLKLGHYLPQISLKLSITLPLWSLLGTSSTLANVRLDRSLREELNSTLKLEEEFWALNVGDWMENSDTIRDHIQSGFIDLFSTSHTASIPCLAPVPFAPRILEEESLALETLCSPCEVKLSLWSMKPFKAPSPDGHHPGFFQRCWHQVRDFVTQEVINVFQNGKMPEYLNSTLIALIPKCSGPETIGQFRPIILCNTVYKMVTKTIVNRIRPLLSNLVSPYQSAFVPGRRGIDNVIIAQELPHSMHRKKGRIGNFILKVDLEKAYDKLEWSFIREVLLFFLFPKSLVDLILDCVSSSSISILLNEGKMEINLSKSKAYFFPNVDPVTRDSLCGILRVSSTPDLGRYLGFPLRSNGRNTRDFNFVVERVQSKLSSWKAKLLSPASRVVLIQSVTSSIPAYYMQNTMLPSKVCSDLDKLNRDFLWGSSRDSKKMHLVGWDKICKPKCDGGLGLQCTKLRNIANLAKLNWRLTIYKEALWAKTLLAKYGPNGPNAPNAFMGNRGGDAITKSLTVVPVKWHAPPLGWAKLNTNGCSLGNSGLAGGGGVIRDSCGSWLGGFSRHICHTTSVQAKLRAFKDGLILTINLVIPYLVVEMDSLVAVDLVSSLSTVNVFFSSLVNDCRVMRLCKPSFHVDPPLRLDLADLIVSEDIFDDPIAASHLPSLIDSHVTKLTDSSDLRSVDALSLYTLNLNH</sequence>
<dbReference type="Pfam" id="PF03372">
    <property type="entry name" value="Exo_endo_phos"/>
    <property type="match status" value="1"/>
</dbReference>
<dbReference type="InterPro" id="IPR036397">
    <property type="entry name" value="RNaseH_sf"/>
</dbReference>
<organism evidence="5">
    <name type="scientific">Fagus sylvatica</name>
    <name type="common">Beechnut</name>
    <dbReference type="NCBI Taxonomy" id="28930"/>
    <lineage>
        <taxon>Eukaryota</taxon>
        <taxon>Viridiplantae</taxon>
        <taxon>Streptophyta</taxon>
        <taxon>Embryophyta</taxon>
        <taxon>Tracheophyta</taxon>
        <taxon>Spermatophyta</taxon>
        <taxon>Magnoliopsida</taxon>
        <taxon>eudicotyledons</taxon>
        <taxon>Gunneridae</taxon>
        <taxon>Pentapetalae</taxon>
        <taxon>rosids</taxon>
        <taxon>fabids</taxon>
        <taxon>Fagales</taxon>
        <taxon>Fagaceae</taxon>
        <taxon>Fagus</taxon>
    </lineage>
</organism>
<gene>
    <name evidence="5" type="ORF">FSB_LOCUS41743</name>
</gene>
<feature type="domain" description="RNase H type-1" evidence="4">
    <location>
        <begin position="982"/>
        <end position="1082"/>
    </location>
</feature>
<feature type="compositionally biased region" description="Basic and acidic residues" evidence="1">
    <location>
        <begin position="21"/>
        <end position="35"/>
    </location>
</feature>
<feature type="domain" description="Reverse transcriptase" evidence="2">
    <location>
        <begin position="633"/>
        <end position="753"/>
    </location>
</feature>
<dbReference type="InterPro" id="IPR000477">
    <property type="entry name" value="RT_dom"/>
</dbReference>
<dbReference type="CDD" id="cd06222">
    <property type="entry name" value="RNase_H_like"/>
    <property type="match status" value="1"/>
</dbReference>
<dbReference type="Gene3D" id="3.60.10.10">
    <property type="entry name" value="Endonuclease/exonuclease/phosphatase"/>
    <property type="match status" value="1"/>
</dbReference>
<dbReference type="SUPFAM" id="SSF56219">
    <property type="entry name" value="DNase I-like"/>
    <property type="match status" value="1"/>
</dbReference>
<reference evidence="5" key="1">
    <citation type="submission" date="2018-02" db="EMBL/GenBank/DDBJ databases">
        <authorList>
            <person name="Cohen D.B."/>
            <person name="Kent A.D."/>
        </authorList>
    </citation>
    <scope>NUCLEOTIDE SEQUENCE</scope>
</reference>
<evidence type="ECO:0000313" key="5">
    <source>
        <dbReference type="EMBL" id="SPD13861.1"/>
    </source>
</evidence>
<dbReference type="Pfam" id="PF13456">
    <property type="entry name" value="RVT_3"/>
    <property type="match status" value="1"/>
</dbReference>
<accession>A0A2N9HQC5</accession>
<feature type="region of interest" description="Disordered" evidence="1">
    <location>
        <begin position="1"/>
        <end position="76"/>
    </location>
</feature>
<evidence type="ECO:0000259" key="3">
    <source>
        <dbReference type="Pfam" id="PF03372"/>
    </source>
</evidence>
<proteinExistence type="predicted"/>
<dbReference type="SUPFAM" id="SSF53098">
    <property type="entry name" value="Ribonuclease H-like"/>
    <property type="match status" value="1"/>
</dbReference>
<evidence type="ECO:0000256" key="1">
    <source>
        <dbReference type="SAM" id="MobiDB-lite"/>
    </source>
</evidence>
<feature type="domain" description="Endonuclease/exonuclease/phosphatase" evidence="3">
    <location>
        <begin position="225"/>
        <end position="410"/>
    </location>
</feature>